<evidence type="ECO:0000313" key="2">
    <source>
        <dbReference type="Proteomes" id="UP000321291"/>
    </source>
</evidence>
<gene>
    <name evidence="1" type="ORF">FSB73_15170</name>
</gene>
<dbReference type="Proteomes" id="UP000321291">
    <property type="component" value="Chromosome"/>
</dbReference>
<organism evidence="1 2">
    <name type="scientific">Arachidicoccus ginsenosidivorans</name>
    <dbReference type="NCBI Taxonomy" id="496057"/>
    <lineage>
        <taxon>Bacteria</taxon>
        <taxon>Pseudomonadati</taxon>
        <taxon>Bacteroidota</taxon>
        <taxon>Chitinophagia</taxon>
        <taxon>Chitinophagales</taxon>
        <taxon>Chitinophagaceae</taxon>
        <taxon>Arachidicoccus</taxon>
    </lineage>
</organism>
<dbReference type="InterPro" id="IPR015943">
    <property type="entry name" value="WD40/YVTN_repeat-like_dom_sf"/>
</dbReference>
<name>A0A5B8VN74_9BACT</name>
<protein>
    <recommendedName>
        <fullName evidence="3">Histidine kinase</fullName>
    </recommendedName>
</protein>
<accession>A0A5B8VN74</accession>
<evidence type="ECO:0000313" key="1">
    <source>
        <dbReference type="EMBL" id="QEC72819.1"/>
    </source>
</evidence>
<reference evidence="1 2" key="1">
    <citation type="journal article" date="2017" name="Int. J. Syst. Evol. Microbiol.">
        <title>Arachidicoccus ginsenosidivorans sp. nov., with ginsenoside-converting activity isolated from ginseng cultivating soil.</title>
        <authorList>
            <person name="Siddiqi M.Z."/>
            <person name="Aslam Z."/>
            <person name="Im W.T."/>
        </authorList>
    </citation>
    <scope>NUCLEOTIDE SEQUENCE [LARGE SCALE GENOMIC DNA]</scope>
    <source>
        <strain evidence="1 2">Gsoil 809</strain>
    </source>
</reference>
<dbReference type="OrthoDB" id="9806995at2"/>
<dbReference type="KEGG" id="agi:FSB73_15170"/>
<evidence type="ECO:0008006" key="3">
    <source>
        <dbReference type="Google" id="ProtNLM"/>
    </source>
</evidence>
<dbReference type="AlphaFoldDB" id="A0A5B8VN74"/>
<dbReference type="EMBL" id="CP042434">
    <property type="protein sequence ID" value="QEC72819.1"/>
    <property type="molecule type" value="Genomic_DNA"/>
</dbReference>
<keyword evidence="2" id="KW-1185">Reference proteome</keyword>
<sequence>MHDIRLPDEFSQQIIKWFEMDRSGMLWLVTGNGLYRYDGGEAIHLGADSYPKLPHAAINTGFADAHNNLWIGAKDGLTRLNLKTWSTKEIKVL</sequence>
<dbReference type="Gene3D" id="2.130.10.10">
    <property type="entry name" value="YVTN repeat-like/Quinoprotein amine dehydrogenase"/>
    <property type="match status" value="1"/>
</dbReference>
<dbReference type="RefSeq" id="WP_146783977.1">
    <property type="nucleotide sequence ID" value="NZ_CP042434.1"/>
</dbReference>
<proteinExistence type="predicted"/>